<reference evidence="1 3" key="1">
    <citation type="submission" date="2016-06" db="EMBL/GenBank/DDBJ databases">
        <authorList>
            <person name="Kjaerup R.B."/>
            <person name="Dalgaard T.S."/>
            <person name="Juul-Madsen H.R."/>
        </authorList>
    </citation>
    <scope>NUCLEOTIDE SEQUENCE [LARGE SCALE GENOMIC DNA]</scope>
    <source>
        <strain evidence="1 3">DSM 43363</strain>
    </source>
</reference>
<dbReference type="Gene3D" id="3.40.50.10540">
    <property type="entry name" value="Crotonobetainyl-coa:carnitine coa-transferase, domain 1"/>
    <property type="match status" value="1"/>
</dbReference>
<dbReference type="Proteomes" id="UP000199343">
    <property type="component" value="Unassembled WGS sequence"/>
</dbReference>
<dbReference type="STRING" id="47871.GA0070608_5758"/>
<dbReference type="GO" id="GO:0016740">
    <property type="term" value="F:transferase activity"/>
    <property type="evidence" value="ECO:0007669"/>
    <property type="project" value="UniProtKB-KW"/>
</dbReference>
<organism evidence="1 3">
    <name type="scientific">Micromonospora peucetia</name>
    <dbReference type="NCBI Taxonomy" id="47871"/>
    <lineage>
        <taxon>Bacteria</taxon>
        <taxon>Bacillati</taxon>
        <taxon>Actinomycetota</taxon>
        <taxon>Actinomycetes</taxon>
        <taxon>Micromonosporales</taxon>
        <taxon>Micromonosporaceae</taxon>
        <taxon>Micromonospora</taxon>
    </lineage>
</organism>
<dbReference type="Gene3D" id="3.30.1540.10">
    <property type="entry name" value="formyl-coa transferase, domain 3"/>
    <property type="match status" value="1"/>
</dbReference>
<name>A0A1C6W4L1_9ACTN</name>
<dbReference type="OrthoDB" id="9797653at2"/>
<evidence type="ECO:0000313" key="4">
    <source>
        <dbReference type="Proteomes" id="UP001334804"/>
    </source>
</evidence>
<dbReference type="InterPro" id="IPR050509">
    <property type="entry name" value="CoA-transferase_III"/>
</dbReference>
<accession>A0A1C6W4L1</accession>
<evidence type="ECO:0000313" key="3">
    <source>
        <dbReference type="Proteomes" id="UP000199343"/>
    </source>
</evidence>
<keyword evidence="4" id="KW-1185">Reference proteome</keyword>
<dbReference type="SUPFAM" id="SSF89796">
    <property type="entry name" value="CoA-transferase family III (CaiB/BaiF)"/>
    <property type="match status" value="1"/>
</dbReference>
<gene>
    <name evidence="1" type="ORF">GA0070608_5758</name>
    <name evidence="2" type="ORF">OIE14_00430</name>
</gene>
<dbReference type="PANTHER" id="PTHR48228:SF5">
    <property type="entry name" value="ALPHA-METHYLACYL-COA RACEMASE"/>
    <property type="match status" value="1"/>
</dbReference>
<reference evidence="2 4" key="2">
    <citation type="submission" date="2022-10" db="EMBL/GenBank/DDBJ databases">
        <title>The complete genomes of actinobacterial strains from the NBC collection.</title>
        <authorList>
            <person name="Joergensen T.S."/>
            <person name="Alvarez Arevalo M."/>
            <person name="Sterndorff E.B."/>
            <person name="Faurdal D."/>
            <person name="Vuksanovic O."/>
            <person name="Mourched A.-S."/>
            <person name="Charusanti P."/>
            <person name="Shaw S."/>
            <person name="Blin K."/>
            <person name="Weber T."/>
        </authorList>
    </citation>
    <scope>NUCLEOTIDE SEQUENCE [LARGE SCALE GENOMIC DNA]</scope>
    <source>
        <strain evidence="2 4">NBC 01809</strain>
    </source>
</reference>
<sequence>MSGPLQGVRIIEVAALGPVPFAGMLLADMGAEVIRVDRVGAPAPGAGASVETDPRHRHRRTVALDLKRSEGVDLLLRLAEGADVLMEGMRPGVMERLGAGPQPCLERNPGLIYARMTGWGQDGPLAQRAGHDINYIGIAGALHPMGPAELPPPVPLNLVGDFGGGAMYLAFGIACALRERERSGAGQVIDAAMVDGAVSLTAMFHGMLAAGTWSDRRESNVLDGSAHFYRTYRTSDGGFMAVGAIEPQFYAQLLSGLGVTADDHPQHDRERWPASAAAFARIFAARTRDEWTAVFDGTDACVTPVLSMTEAVGHPHLAARGTLVPVAGTPQPAPAPRFSRTAAVPPGPPVGYGRHTDELLAGLGLSIRDIERLRAERIVG</sequence>
<dbReference type="EMBL" id="CP109071">
    <property type="protein sequence ID" value="WSA32606.1"/>
    <property type="molecule type" value="Genomic_DNA"/>
</dbReference>
<dbReference type="InterPro" id="IPR003673">
    <property type="entry name" value="CoA-Trfase_fam_III"/>
</dbReference>
<dbReference type="Proteomes" id="UP001334804">
    <property type="component" value="Chromosome"/>
</dbReference>
<dbReference type="AlphaFoldDB" id="A0A1C6W4L1"/>
<evidence type="ECO:0000313" key="1">
    <source>
        <dbReference type="EMBL" id="SCL73473.1"/>
    </source>
</evidence>
<proteinExistence type="predicted"/>
<dbReference type="PANTHER" id="PTHR48228">
    <property type="entry name" value="SUCCINYL-COA--D-CITRAMALATE COA-TRANSFERASE"/>
    <property type="match status" value="1"/>
</dbReference>
<dbReference type="EMBL" id="FMIC01000002">
    <property type="protein sequence ID" value="SCL73473.1"/>
    <property type="molecule type" value="Genomic_DNA"/>
</dbReference>
<dbReference type="InterPro" id="IPR023606">
    <property type="entry name" value="CoA-Trfase_III_dom_1_sf"/>
</dbReference>
<keyword evidence="2" id="KW-0808">Transferase</keyword>
<dbReference type="Pfam" id="PF02515">
    <property type="entry name" value="CoA_transf_3"/>
    <property type="match status" value="1"/>
</dbReference>
<evidence type="ECO:0000313" key="2">
    <source>
        <dbReference type="EMBL" id="WSA32606.1"/>
    </source>
</evidence>
<protein>
    <submittedName>
        <fullName evidence="1">Alpha-methylacyl-CoA racemase</fullName>
    </submittedName>
    <submittedName>
        <fullName evidence="2">CoA transferase</fullName>
    </submittedName>
</protein>
<dbReference type="InterPro" id="IPR044855">
    <property type="entry name" value="CoA-Trfase_III_dom3_sf"/>
</dbReference>